<dbReference type="InterPro" id="IPR050324">
    <property type="entry name" value="CDP-alcohol_PTase-I"/>
</dbReference>
<comment type="similarity">
    <text evidence="2 12">Belongs to the CDP-alcohol phosphatidyltransferase class-I family.</text>
</comment>
<name>A0A0K1P510_9MOLU</name>
<dbReference type="PANTHER" id="PTHR14269">
    <property type="entry name" value="CDP-DIACYLGLYCEROL--GLYCEROL-3-PHOSPHATE 3-PHOSPHATIDYLTRANSFERASE-RELATED"/>
    <property type="match status" value="1"/>
</dbReference>
<protein>
    <recommendedName>
        <fullName evidence="11">CDP-diacylglycerol--glycerol-3-phosphate 3-phosphatidyltransferase</fullName>
        <ecNumber evidence="11">2.7.8.5</ecNumber>
    </recommendedName>
</protein>
<keyword evidence="10" id="KW-1208">Phospholipid metabolism</keyword>
<organism evidence="14 15">
    <name type="scientific">Spiroplasma turonicum</name>
    <dbReference type="NCBI Taxonomy" id="216946"/>
    <lineage>
        <taxon>Bacteria</taxon>
        <taxon>Bacillati</taxon>
        <taxon>Mycoplasmatota</taxon>
        <taxon>Mollicutes</taxon>
        <taxon>Entomoplasmatales</taxon>
        <taxon>Spiroplasmataceae</taxon>
        <taxon>Spiroplasma</taxon>
    </lineage>
</organism>
<keyword evidence="6 13" id="KW-1133">Transmembrane helix</keyword>
<evidence type="ECO:0000256" key="12">
    <source>
        <dbReference type="RuleBase" id="RU003750"/>
    </source>
</evidence>
<feature type="transmembrane region" description="Helical" evidence="13">
    <location>
        <begin position="180"/>
        <end position="200"/>
    </location>
</feature>
<keyword evidence="7" id="KW-0443">Lipid metabolism</keyword>
<dbReference type="STRING" id="216946.STURO_v1c01530"/>
<dbReference type="InterPro" id="IPR000462">
    <property type="entry name" value="CDP-OH_P_trans"/>
</dbReference>
<dbReference type="RefSeq" id="WP_075048007.1">
    <property type="nucleotide sequence ID" value="NZ_CP012328.1"/>
</dbReference>
<dbReference type="AlphaFoldDB" id="A0A0K1P510"/>
<dbReference type="EC" id="2.7.8.5" evidence="11"/>
<keyword evidence="8 13" id="KW-0472">Membrane</keyword>
<keyword evidence="4 12" id="KW-0808">Transferase</keyword>
<dbReference type="PATRIC" id="fig|216946.3.peg.153"/>
<evidence type="ECO:0000256" key="13">
    <source>
        <dbReference type="SAM" id="Phobius"/>
    </source>
</evidence>
<keyword evidence="9" id="KW-0594">Phospholipid biosynthesis</keyword>
<dbReference type="PANTHER" id="PTHR14269:SF62">
    <property type="entry name" value="CDP-DIACYLGLYCEROL--GLYCEROL-3-PHOSPHATE 3-PHOSPHATIDYLTRANSFERASE 1, CHLOROPLASTIC"/>
    <property type="match status" value="1"/>
</dbReference>
<dbReference type="Proteomes" id="UP000067243">
    <property type="component" value="Chromosome"/>
</dbReference>
<dbReference type="PIRSF" id="PIRSF000847">
    <property type="entry name" value="Phos_ph_gly_syn"/>
    <property type="match status" value="1"/>
</dbReference>
<dbReference type="PROSITE" id="PS00379">
    <property type="entry name" value="CDP_ALCOHOL_P_TRANSF"/>
    <property type="match status" value="1"/>
</dbReference>
<dbReference type="NCBIfam" id="TIGR00560">
    <property type="entry name" value="pgsA"/>
    <property type="match status" value="1"/>
</dbReference>
<feature type="transmembrane region" description="Helical" evidence="13">
    <location>
        <begin position="49"/>
        <end position="68"/>
    </location>
</feature>
<evidence type="ECO:0000256" key="10">
    <source>
        <dbReference type="ARBA" id="ARBA00023264"/>
    </source>
</evidence>
<reference evidence="14 15" key="1">
    <citation type="journal article" date="2015" name="Genome Announc.">
        <title>Complete Genome Sequence of Spiroplasma turonicum Strain Tab4cT, a Parasite of a Horse Fly, Haematopota sp. (Diptera: Tabanidae).</title>
        <authorList>
            <person name="Davis R.E."/>
            <person name="Shao J."/>
            <person name="Zhao Y."/>
            <person name="Gasparich G.E."/>
            <person name="Gaynor B.J."/>
            <person name="Donofrio N."/>
        </authorList>
    </citation>
    <scope>NUCLEOTIDE SEQUENCE [LARGE SCALE GENOMIC DNA]</scope>
    <source>
        <strain evidence="14 15">Tab4c</strain>
    </source>
</reference>
<evidence type="ECO:0000256" key="3">
    <source>
        <dbReference type="ARBA" id="ARBA00022516"/>
    </source>
</evidence>
<keyword evidence="5 13" id="KW-0812">Transmembrane</keyword>
<dbReference type="GO" id="GO:0046474">
    <property type="term" value="P:glycerophospholipid biosynthetic process"/>
    <property type="evidence" value="ECO:0007669"/>
    <property type="project" value="TreeGrafter"/>
</dbReference>
<evidence type="ECO:0000256" key="1">
    <source>
        <dbReference type="ARBA" id="ARBA00004141"/>
    </source>
</evidence>
<keyword evidence="15" id="KW-1185">Reference proteome</keyword>
<dbReference type="InterPro" id="IPR004570">
    <property type="entry name" value="Phosphatidylglycerol_P_synth"/>
</dbReference>
<dbReference type="OrthoDB" id="9796672at2"/>
<dbReference type="InterPro" id="IPR043130">
    <property type="entry name" value="CDP-OH_PTrfase_TM_dom"/>
</dbReference>
<comment type="subcellular location">
    <subcellularLocation>
        <location evidence="1">Membrane</location>
        <topology evidence="1">Multi-pass membrane protein</topology>
    </subcellularLocation>
</comment>
<evidence type="ECO:0000256" key="6">
    <source>
        <dbReference type="ARBA" id="ARBA00022989"/>
    </source>
</evidence>
<feature type="transmembrane region" description="Helical" evidence="13">
    <location>
        <begin position="142"/>
        <end position="160"/>
    </location>
</feature>
<evidence type="ECO:0000256" key="11">
    <source>
        <dbReference type="NCBIfam" id="TIGR00560"/>
    </source>
</evidence>
<keyword evidence="3" id="KW-0444">Lipid biosynthesis</keyword>
<evidence type="ECO:0000256" key="7">
    <source>
        <dbReference type="ARBA" id="ARBA00023098"/>
    </source>
</evidence>
<dbReference type="Pfam" id="PF01066">
    <property type="entry name" value="CDP-OH_P_transf"/>
    <property type="match status" value="1"/>
</dbReference>
<dbReference type="KEGG" id="stur:STURON_00155"/>
<dbReference type="Gene3D" id="1.20.120.1760">
    <property type="match status" value="1"/>
</dbReference>
<evidence type="ECO:0000256" key="9">
    <source>
        <dbReference type="ARBA" id="ARBA00023209"/>
    </source>
</evidence>
<dbReference type="EMBL" id="CP012328">
    <property type="protein sequence ID" value="AKU79401.1"/>
    <property type="molecule type" value="Genomic_DNA"/>
</dbReference>
<evidence type="ECO:0000313" key="14">
    <source>
        <dbReference type="EMBL" id="AKU79401.1"/>
    </source>
</evidence>
<evidence type="ECO:0000313" key="15">
    <source>
        <dbReference type="Proteomes" id="UP000067243"/>
    </source>
</evidence>
<dbReference type="InterPro" id="IPR048254">
    <property type="entry name" value="CDP_ALCOHOL_P_TRANSF_CS"/>
</dbReference>
<evidence type="ECO:0000256" key="5">
    <source>
        <dbReference type="ARBA" id="ARBA00022692"/>
    </source>
</evidence>
<proteinExistence type="inferred from homology"/>
<feature type="transmembrane region" description="Helical" evidence="13">
    <location>
        <begin position="12"/>
        <end position="29"/>
    </location>
</feature>
<dbReference type="GO" id="GO:0008444">
    <property type="term" value="F:CDP-diacylglycerol-glycerol-3-phosphate 3-phosphatidyltransferase activity"/>
    <property type="evidence" value="ECO:0007669"/>
    <property type="project" value="UniProtKB-UniRule"/>
</dbReference>
<evidence type="ECO:0000256" key="2">
    <source>
        <dbReference type="ARBA" id="ARBA00010441"/>
    </source>
</evidence>
<accession>A0A0K1P510</accession>
<dbReference type="GO" id="GO:0016020">
    <property type="term" value="C:membrane"/>
    <property type="evidence" value="ECO:0007669"/>
    <property type="project" value="UniProtKB-SubCell"/>
</dbReference>
<evidence type="ECO:0000256" key="8">
    <source>
        <dbReference type="ARBA" id="ARBA00023136"/>
    </source>
</evidence>
<evidence type="ECO:0000256" key="4">
    <source>
        <dbReference type="ARBA" id="ARBA00022679"/>
    </source>
</evidence>
<sequence length="213" mass="24168">MNWANKITISRLILIPIIVVLFLLSPRFYNVWTQSISINNFELSYAELISGILFIIASLTDFLDGFIARKFNQVTTFGKFFDAIADKLLTNSVIVLFSAAKIIPVYIGIILICRDFLIDVLRQILAVKNVVLAANKMGKYRAAFIMVGLSILFFLSYHNFKFTDYKYLWGEYGLINQLLLLPLYIGTILSVSSAINYLLLSKDALKNNDKKNG</sequence>
<gene>
    <name evidence="14" type="primary">pgsA</name>
    <name evidence="14" type="ORF">STURON_00155</name>
</gene>